<dbReference type="AlphaFoldDB" id="A0A419T111"/>
<gene>
    <name evidence="7" type="ORF">BET01_04580</name>
</gene>
<accession>A0A419T111</accession>
<feature type="transmembrane region" description="Helical" evidence="5">
    <location>
        <begin position="63"/>
        <end position="85"/>
    </location>
</feature>
<evidence type="ECO:0000256" key="4">
    <source>
        <dbReference type="ARBA" id="ARBA00023136"/>
    </source>
</evidence>
<protein>
    <recommendedName>
        <fullName evidence="6">O-antigen ligase-related domain-containing protein</fullName>
    </recommendedName>
</protein>
<evidence type="ECO:0000259" key="6">
    <source>
        <dbReference type="Pfam" id="PF04932"/>
    </source>
</evidence>
<dbReference type="Proteomes" id="UP000284277">
    <property type="component" value="Unassembled WGS sequence"/>
</dbReference>
<feature type="transmembrane region" description="Helical" evidence="5">
    <location>
        <begin position="292"/>
        <end position="313"/>
    </location>
</feature>
<feature type="transmembrane region" description="Helical" evidence="5">
    <location>
        <begin position="171"/>
        <end position="192"/>
    </location>
</feature>
<evidence type="ECO:0000313" key="8">
    <source>
        <dbReference type="Proteomes" id="UP000284277"/>
    </source>
</evidence>
<feature type="domain" description="O-antigen ligase-related" evidence="6">
    <location>
        <begin position="337"/>
        <end position="480"/>
    </location>
</feature>
<dbReference type="InterPro" id="IPR051533">
    <property type="entry name" value="WaaL-like"/>
</dbReference>
<feature type="transmembrane region" description="Helical" evidence="5">
    <location>
        <begin position="106"/>
        <end position="125"/>
    </location>
</feature>
<evidence type="ECO:0000313" key="7">
    <source>
        <dbReference type="EMBL" id="RKD31136.1"/>
    </source>
</evidence>
<keyword evidence="8" id="KW-1185">Reference proteome</keyword>
<feature type="transmembrane region" description="Helical" evidence="5">
    <location>
        <begin position="21"/>
        <end position="43"/>
    </location>
</feature>
<dbReference type="PANTHER" id="PTHR37422:SF13">
    <property type="entry name" value="LIPOPOLYSACCHARIDE BIOSYNTHESIS PROTEIN PA4999-RELATED"/>
    <property type="match status" value="1"/>
</dbReference>
<evidence type="ECO:0000256" key="3">
    <source>
        <dbReference type="ARBA" id="ARBA00022989"/>
    </source>
</evidence>
<feature type="transmembrane region" description="Helical" evidence="5">
    <location>
        <begin position="218"/>
        <end position="238"/>
    </location>
</feature>
<organism evidence="7 8">
    <name type="scientific">Lacrimispora algidixylanolytica</name>
    <dbReference type="NCBI Taxonomy" id="94868"/>
    <lineage>
        <taxon>Bacteria</taxon>
        <taxon>Bacillati</taxon>
        <taxon>Bacillota</taxon>
        <taxon>Clostridia</taxon>
        <taxon>Lachnospirales</taxon>
        <taxon>Lachnospiraceae</taxon>
        <taxon>Lacrimispora</taxon>
    </lineage>
</organism>
<dbReference type="InterPro" id="IPR007016">
    <property type="entry name" value="O-antigen_ligase-rel_domated"/>
</dbReference>
<proteinExistence type="predicted"/>
<evidence type="ECO:0000256" key="5">
    <source>
        <dbReference type="SAM" id="Phobius"/>
    </source>
</evidence>
<feature type="transmembrane region" description="Helical" evidence="5">
    <location>
        <begin position="333"/>
        <end position="352"/>
    </location>
</feature>
<keyword evidence="4 5" id="KW-0472">Membrane</keyword>
<keyword evidence="3 5" id="KW-1133">Transmembrane helix</keyword>
<dbReference type="GO" id="GO:0016020">
    <property type="term" value="C:membrane"/>
    <property type="evidence" value="ECO:0007669"/>
    <property type="project" value="UniProtKB-SubCell"/>
</dbReference>
<dbReference type="PANTHER" id="PTHR37422">
    <property type="entry name" value="TEICHURONIC ACID BIOSYNTHESIS PROTEIN TUAE"/>
    <property type="match status" value="1"/>
</dbReference>
<keyword evidence="2 5" id="KW-0812">Transmembrane</keyword>
<feature type="transmembrane region" description="Helical" evidence="5">
    <location>
        <begin position="267"/>
        <end position="283"/>
    </location>
</feature>
<dbReference type="Pfam" id="PF04932">
    <property type="entry name" value="Wzy_C"/>
    <property type="match status" value="1"/>
</dbReference>
<reference evidence="7 8" key="1">
    <citation type="submission" date="2016-08" db="EMBL/GenBank/DDBJ databases">
        <title>A new outlook on sporulation: Clostridium algidixylanolyticum.</title>
        <authorList>
            <person name="Poppleton D.I."/>
            <person name="Gribaldo S."/>
        </authorList>
    </citation>
    <scope>NUCLEOTIDE SEQUENCE [LARGE SCALE GENOMIC DNA]</scope>
    <source>
        <strain evidence="7 8">SPL73</strain>
    </source>
</reference>
<dbReference type="EMBL" id="MCIA01000023">
    <property type="protein sequence ID" value="RKD31136.1"/>
    <property type="molecule type" value="Genomic_DNA"/>
</dbReference>
<comment type="caution">
    <text evidence="7">The sequence shown here is derived from an EMBL/GenBank/DDBJ whole genome shotgun (WGS) entry which is preliminary data.</text>
</comment>
<feature type="transmembrane region" description="Helical" evidence="5">
    <location>
        <begin position="464"/>
        <end position="487"/>
    </location>
</feature>
<evidence type="ECO:0000256" key="1">
    <source>
        <dbReference type="ARBA" id="ARBA00004141"/>
    </source>
</evidence>
<evidence type="ECO:0000256" key="2">
    <source>
        <dbReference type="ARBA" id="ARBA00022692"/>
    </source>
</evidence>
<sequence>MKNGGDDLKFKSDKTKDDRDIFAETCSSIINGVISFFILLLMLVFPLRYNNSYIDILVIKYQFYWGCIVLMLALCLVLSFNMLIIDNLQNKGKHAKMLFSRLHPKNWSKTFSITDVSVIVFWIILVISTFQSDYFYESFWGNEGRYSGLFLLTLYVASYFMISRFWKAKEWVLDIFLISGMVVCFIGITDYFRMDILHFHDKIASEEWDIFTSTIGNINIYTAYIALVLGVAAAWFGVTRNKVRVIWCYLCMVVGFFAIIMGCSDNAYLALAALFGFLPLILFKSKTGIRRYLLMIATFGTVVQCIAFINQAYADRVIGLDSLFEVLANFNGLMYVVIGLWVAYVAVNIWNRSNQNKGDQAGQVLVYGWAGVLLLSVLAVCFLLFDANVAGNAKRYGGLGRYLVLDDSWGTNRGYIWRKSLELYSDFKPIHKLLGHGPDTFGILTVSKIRAEMPQRYENTHNEYLQYFMTTGAAGLIAYVVFLGSAITRIWKRVEEKPYIIGCCFALICYNTQAFVNISLPITSPMMWLLLSIGMASCNKRDQRI</sequence>
<comment type="subcellular location">
    <subcellularLocation>
        <location evidence="1">Membrane</location>
        <topology evidence="1">Multi-pass membrane protein</topology>
    </subcellularLocation>
</comment>
<feature type="transmembrane region" description="Helical" evidence="5">
    <location>
        <begin position="245"/>
        <end position="261"/>
    </location>
</feature>
<feature type="transmembrane region" description="Helical" evidence="5">
    <location>
        <begin position="145"/>
        <end position="162"/>
    </location>
</feature>
<name>A0A419T111_9FIRM</name>
<feature type="transmembrane region" description="Helical" evidence="5">
    <location>
        <begin position="364"/>
        <end position="385"/>
    </location>
</feature>
<feature type="transmembrane region" description="Helical" evidence="5">
    <location>
        <begin position="499"/>
        <end position="516"/>
    </location>
</feature>